<dbReference type="Proteomes" id="UP000198539">
    <property type="component" value="Unassembled WGS sequence"/>
</dbReference>
<evidence type="ECO:0000256" key="4">
    <source>
        <dbReference type="ARBA" id="ARBA00022989"/>
    </source>
</evidence>
<reference evidence="9 10" key="1">
    <citation type="submission" date="2016-10" db="EMBL/GenBank/DDBJ databases">
        <authorList>
            <person name="de Groot N.N."/>
        </authorList>
    </citation>
    <scope>NUCLEOTIDE SEQUENCE [LARGE SCALE GENOMIC DNA]</scope>
    <source>
        <strain evidence="9 10">CGMCC 1.8894</strain>
    </source>
</reference>
<evidence type="ECO:0000256" key="2">
    <source>
        <dbReference type="ARBA" id="ARBA00022475"/>
    </source>
</evidence>
<evidence type="ECO:0000313" key="10">
    <source>
        <dbReference type="Proteomes" id="UP000198539"/>
    </source>
</evidence>
<keyword evidence="5" id="KW-0472">Membrane</keyword>
<evidence type="ECO:0000256" key="5">
    <source>
        <dbReference type="ARBA" id="ARBA00023136"/>
    </source>
</evidence>
<name>A0A1H3C799_9RHOB</name>
<dbReference type="InterPro" id="IPR052029">
    <property type="entry name" value="PpiD_chaperone"/>
</dbReference>
<dbReference type="SUPFAM" id="SSF109998">
    <property type="entry name" value="Triger factor/SurA peptide-binding domain-like"/>
    <property type="match status" value="1"/>
</dbReference>
<organism evidence="9 10">
    <name type="scientific">Roseicitreum antarcticum</name>
    <dbReference type="NCBI Taxonomy" id="564137"/>
    <lineage>
        <taxon>Bacteria</taxon>
        <taxon>Pseudomonadati</taxon>
        <taxon>Pseudomonadota</taxon>
        <taxon>Alphaproteobacteria</taxon>
        <taxon>Rhodobacterales</taxon>
        <taxon>Paracoccaceae</taxon>
        <taxon>Roseicitreum</taxon>
    </lineage>
</organism>
<evidence type="ECO:0000256" key="7">
    <source>
        <dbReference type="ARBA" id="ARBA00038408"/>
    </source>
</evidence>
<comment type="similarity">
    <text evidence="7">Belongs to the PpiD chaperone family.</text>
</comment>
<proteinExistence type="inferred from homology"/>
<dbReference type="RefSeq" id="WP_176847210.1">
    <property type="nucleotide sequence ID" value="NZ_CP061498.1"/>
</dbReference>
<comment type="subcellular location">
    <subcellularLocation>
        <location evidence="1">Cell membrane</location>
        <topology evidence="1">Single-pass type II membrane protein</topology>
    </subcellularLocation>
</comment>
<dbReference type="PANTHER" id="PTHR47529:SF1">
    <property type="entry name" value="PERIPLASMIC CHAPERONE PPID"/>
    <property type="match status" value="1"/>
</dbReference>
<dbReference type="EMBL" id="FNOM01000009">
    <property type="protein sequence ID" value="SDX49955.1"/>
    <property type="molecule type" value="Genomic_DNA"/>
</dbReference>
<evidence type="ECO:0000256" key="3">
    <source>
        <dbReference type="ARBA" id="ARBA00022692"/>
    </source>
</evidence>
<dbReference type="Pfam" id="PF13624">
    <property type="entry name" value="SurA_N_3"/>
    <property type="match status" value="1"/>
</dbReference>
<dbReference type="SUPFAM" id="SSF54534">
    <property type="entry name" value="FKBP-like"/>
    <property type="match status" value="1"/>
</dbReference>
<evidence type="ECO:0000313" key="9">
    <source>
        <dbReference type="EMBL" id="SDX49955.1"/>
    </source>
</evidence>
<keyword evidence="10" id="KW-1185">Reference proteome</keyword>
<dbReference type="AlphaFoldDB" id="A0A1H3C799"/>
<dbReference type="GO" id="GO:0003755">
    <property type="term" value="F:peptidyl-prolyl cis-trans isomerase activity"/>
    <property type="evidence" value="ECO:0007669"/>
    <property type="project" value="InterPro"/>
</dbReference>
<evidence type="ECO:0000259" key="8">
    <source>
        <dbReference type="Pfam" id="PF13145"/>
    </source>
</evidence>
<dbReference type="Pfam" id="PF13145">
    <property type="entry name" value="Rotamase_2"/>
    <property type="match status" value="1"/>
</dbReference>
<keyword evidence="4" id="KW-1133">Transmembrane helix</keyword>
<dbReference type="PANTHER" id="PTHR47529">
    <property type="entry name" value="PEPTIDYL-PROLYL CIS-TRANS ISOMERASE D"/>
    <property type="match status" value="1"/>
</dbReference>
<gene>
    <name evidence="9" type="ORF">SAMN04488238_10951</name>
</gene>
<keyword evidence="3" id="KW-0812">Transmembrane</keyword>
<dbReference type="STRING" id="564137.SAMN04488238_10951"/>
<keyword evidence="2" id="KW-1003">Cell membrane</keyword>
<evidence type="ECO:0000256" key="6">
    <source>
        <dbReference type="ARBA" id="ARBA00023186"/>
    </source>
</evidence>
<keyword evidence="6" id="KW-0143">Chaperone</keyword>
<evidence type="ECO:0000256" key="1">
    <source>
        <dbReference type="ARBA" id="ARBA00004401"/>
    </source>
</evidence>
<feature type="domain" description="PpiC" evidence="8">
    <location>
        <begin position="246"/>
        <end position="363"/>
    </location>
</feature>
<keyword evidence="9" id="KW-0413">Isomerase</keyword>
<dbReference type="InterPro" id="IPR000297">
    <property type="entry name" value="PPIase_PpiC"/>
</dbReference>
<sequence length="616" mass="66603">MAEKKNNTARNLGGGLLLGLLAVSLVGFGVDGLGGTVRSIGQAGDREISTDDYFRALQQELRVLTQQLGRPVTLDQAITFGVDQQVRAQLVTAAVLDHETQRLGISVGDDVVQRELLAVPNFRGVDGNFDRETYRFTLQNANLSAVEFEEQLRLDAARGILQAAVVGGVTAPDAQVDLLAQYVGEQRAFSVLTLTRSDLDEALPAPTDAQIEAFYEENLDRYTLPAAKRIDYAWLTPAMLLDEVTVDEDMLRSAYDSRLDEFVQPERRLVERLVFPDQAAAQAAMDRLTADEVSFEDLVAERDLTLEDADMGDVAIGQLGEAGPSVFAMDTPGVTGPHASPLGPAIFRMNAILAAQEVPFEEAIPELRDELALDRARREISDTLDQYEDLLAGGATIAQLTEETRMQGGQIDWRAGDSEGIAGYAEFRAAAEALAVGDFAEIGVLADGGIFALSMVEEIPEAPRPLADVQVRVIEDWEVAETRTRLLAQADTLRAALESGDSFEDLSLAPERFEGITRDASVPDLPRALITEVFAMPEGAVTRLPGDAGRVHVVALHDISAPDAGSDDIVALRDTLDTQIAQGVAQDVFTYFARALEVEAGVTLNQSAIQAVHNNF</sequence>
<dbReference type="InterPro" id="IPR027304">
    <property type="entry name" value="Trigger_fact/SurA_dom_sf"/>
</dbReference>
<protein>
    <submittedName>
        <fullName evidence="9">Peptidyl-prolyl cis-trans isomerase D</fullName>
    </submittedName>
</protein>
<dbReference type="GO" id="GO:0005886">
    <property type="term" value="C:plasma membrane"/>
    <property type="evidence" value="ECO:0007669"/>
    <property type="project" value="UniProtKB-SubCell"/>
</dbReference>
<accession>A0A1H3C799</accession>